<evidence type="ECO:0000256" key="4">
    <source>
        <dbReference type="ARBA" id="ARBA00022989"/>
    </source>
</evidence>
<dbReference type="GO" id="GO:0071555">
    <property type="term" value="P:cell wall organization"/>
    <property type="evidence" value="ECO:0007669"/>
    <property type="project" value="TreeGrafter"/>
</dbReference>
<keyword evidence="2" id="KW-0808">Transferase</keyword>
<evidence type="ECO:0000313" key="7">
    <source>
        <dbReference type="EMBL" id="GAI22829.1"/>
    </source>
</evidence>
<dbReference type="GO" id="GO:0016780">
    <property type="term" value="F:phosphotransferase activity, for other substituted phosphate groups"/>
    <property type="evidence" value="ECO:0007669"/>
    <property type="project" value="InterPro"/>
</dbReference>
<comment type="subcellular location">
    <subcellularLocation>
        <location evidence="1">Membrane</location>
        <topology evidence="1">Multi-pass membrane protein</topology>
    </subcellularLocation>
</comment>
<gene>
    <name evidence="7" type="ORF">S06H3_31592</name>
</gene>
<organism evidence="7">
    <name type="scientific">marine sediment metagenome</name>
    <dbReference type="NCBI Taxonomy" id="412755"/>
    <lineage>
        <taxon>unclassified sequences</taxon>
        <taxon>metagenomes</taxon>
        <taxon>ecological metagenomes</taxon>
    </lineage>
</organism>
<feature type="transmembrane region" description="Helical" evidence="6">
    <location>
        <begin position="132"/>
        <end position="152"/>
    </location>
</feature>
<dbReference type="PANTHER" id="PTHR22926:SF5">
    <property type="entry name" value="PHOSPHO-N-ACETYLMURAMOYL-PENTAPEPTIDE-TRANSFERASE HOMOLOG"/>
    <property type="match status" value="1"/>
</dbReference>
<feature type="non-terminal residue" evidence="7">
    <location>
        <position position="168"/>
    </location>
</feature>
<evidence type="ECO:0000256" key="2">
    <source>
        <dbReference type="ARBA" id="ARBA00022679"/>
    </source>
</evidence>
<sequence length="168" mass="18393">MIIIAAVGSWWFYYKLGWTTLFIPLIGDINIGFFYIPLFIITTLGCWAGGVIDGIDGLSGGTFAMIFFAFSIIAFSQAQIGLASFCAVLTGTILAFLWFNIPPARFYMGESGMMGLTATLAAVAFLTDSVVVLPIIAGLLVIEAGSVILQLLSKNFFIERFFFHRQFI</sequence>
<dbReference type="GO" id="GO:0044038">
    <property type="term" value="P:cell wall macromolecule biosynthetic process"/>
    <property type="evidence" value="ECO:0007669"/>
    <property type="project" value="TreeGrafter"/>
</dbReference>
<keyword evidence="5 6" id="KW-0472">Membrane</keyword>
<keyword evidence="4 6" id="KW-1133">Transmembrane helix</keyword>
<evidence type="ECO:0000256" key="3">
    <source>
        <dbReference type="ARBA" id="ARBA00022692"/>
    </source>
</evidence>
<dbReference type="EMBL" id="BARV01018718">
    <property type="protein sequence ID" value="GAI22829.1"/>
    <property type="molecule type" value="Genomic_DNA"/>
</dbReference>
<dbReference type="Pfam" id="PF00953">
    <property type="entry name" value="Glycos_transf_4"/>
    <property type="match status" value="1"/>
</dbReference>
<evidence type="ECO:0008006" key="8">
    <source>
        <dbReference type="Google" id="ProtNLM"/>
    </source>
</evidence>
<feature type="transmembrane region" description="Helical" evidence="6">
    <location>
        <begin position="80"/>
        <end position="99"/>
    </location>
</feature>
<keyword evidence="3 6" id="KW-0812">Transmembrane</keyword>
<evidence type="ECO:0000256" key="5">
    <source>
        <dbReference type="ARBA" id="ARBA00023136"/>
    </source>
</evidence>
<evidence type="ECO:0000256" key="6">
    <source>
        <dbReference type="SAM" id="Phobius"/>
    </source>
</evidence>
<name>X1NVZ0_9ZZZZ</name>
<evidence type="ECO:0000256" key="1">
    <source>
        <dbReference type="ARBA" id="ARBA00004141"/>
    </source>
</evidence>
<feature type="transmembrane region" description="Helical" evidence="6">
    <location>
        <begin position="21"/>
        <end position="48"/>
    </location>
</feature>
<dbReference type="PANTHER" id="PTHR22926">
    <property type="entry name" value="PHOSPHO-N-ACETYLMURAMOYL-PENTAPEPTIDE-TRANSFERASE"/>
    <property type="match status" value="1"/>
</dbReference>
<accession>X1NVZ0</accession>
<comment type="caution">
    <text evidence="7">The sequence shown here is derived from an EMBL/GenBank/DDBJ whole genome shotgun (WGS) entry which is preliminary data.</text>
</comment>
<dbReference type="InterPro" id="IPR000715">
    <property type="entry name" value="Glycosyl_transferase_4"/>
</dbReference>
<dbReference type="GO" id="GO:0005886">
    <property type="term" value="C:plasma membrane"/>
    <property type="evidence" value="ECO:0007669"/>
    <property type="project" value="TreeGrafter"/>
</dbReference>
<reference evidence="7" key="1">
    <citation type="journal article" date="2014" name="Front. Microbiol.">
        <title>High frequency of phylogenetically diverse reductive dehalogenase-homologous genes in deep subseafloor sedimentary metagenomes.</title>
        <authorList>
            <person name="Kawai M."/>
            <person name="Futagami T."/>
            <person name="Toyoda A."/>
            <person name="Takaki Y."/>
            <person name="Nishi S."/>
            <person name="Hori S."/>
            <person name="Arai W."/>
            <person name="Tsubouchi T."/>
            <person name="Morono Y."/>
            <person name="Uchiyama I."/>
            <person name="Ito T."/>
            <person name="Fujiyama A."/>
            <person name="Inagaki F."/>
            <person name="Takami H."/>
        </authorList>
    </citation>
    <scope>NUCLEOTIDE SEQUENCE</scope>
    <source>
        <strain evidence="7">Expedition CK06-06</strain>
    </source>
</reference>
<feature type="transmembrane region" description="Helical" evidence="6">
    <location>
        <begin position="55"/>
        <end position="74"/>
    </location>
</feature>
<protein>
    <recommendedName>
        <fullName evidence="8">Phospho-N-acetylmuramoyl-pentapeptide-transferase</fullName>
    </recommendedName>
</protein>
<dbReference type="AlphaFoldDB" id="X1NVZ0"/>
<proteinExistence type="predicted"/>